<feature type="compositionally biased region" description="Basic and acidic residues" evidence="8">
    <location>
        <begin position="162"/>
        <end position="185"/>
    </location>
</feature>
<dbReference type="GO" id="GO:0005886">
    <property type="term" value="C:plasma membrane"/>
    <property type="evidence" value="ECO:0007669"/>
    <property type="project" value="UniProtKB-SubCell"/>
</dbReference>
<keyword evidence="4 7" id="KW-0812">Transmembrane</keyword>
<feature type="transmembrane region" description="Helical" evidence="7">
    <location>
        <begin position="86"/>
        <end position="107"/>
    </location>
</feature>
<protein>
    <recommendedName>
        <fullName evidence="7">TRAP transporter small permease protein</fullName>
    </recommendedName>
</protein>
<gene>
    <name evidence="10" type="ORF">HJ536_19570</name>
</gene>
<comment type="subcellular location">
    <subcellularLocation>
        <location evidence="7">Cell inner membrane</location>
        <topology evidence="7">Multi-pass membrane protein</topology>
    </subcellularLocation>
    <subcellularLocation>
        <location evidence="1">Cell membrane</location>
        <topology evidence="1">Multi-pass membrane protein</topology>
    </subcellularLocation>
</comment>
<keyword evidence="3" id="KW-1003">Cell membrane</keyword>
<feature type="transmembrane region" description="Helical" evidence="7">
    <location>
        <begin position="12"/>
        <end position="35"/>
    </location>
</feature>
<dbReference type="EMBL" id="JABCJE010000018">
    <property type="protein sequence ID" value="NVO25557.1"/>
    <property type="molecule type" value="Genomic_DNA"/>
</dbReference>
<dbReference type="Pfam" id="PF04290">
    <property type="entry name" value="DctQ"/>
    <property type="match status" value="1"/>
</dbReference>
<proteinExistence type="inferred from homology"/>
<evidence type="ECO:0000256" key="4">
    <source>
        <dbReference type="ARBA" id="ARBA00022692"/>
    </source>
</evidence>
<evidence type="ECO:0000256" key="2">
    <source>
        <dbReference type="ARBA" id="ARBA00022448"/>
    </source>
</evidence>
<organism evidence="10 11">
    <name type="scientific">Donghicola mangrovi</name>
    <dbReference type="NCBI Taxonomy" id="2729614"/>
    <lineage>
        <taxon>Bacteria</taxon>
        <taxon>Pseudomonadati</taxon>
        <taxon>Pseudomonadota</taxon>
        <taxon>Alphaproteobacteria</taxon>
        <taxon>Rhodobacterales</taxon>
        <taxon>Roseobacteraceae</taxon>
        <taxon>Donghicola</taxon>
    </lineage>
</organism>
<dbReference type="GO" id="GO:0022857">
    <property type="term" value="F:transmembrane transporter activity"/>
    <property type="evidence" value="ECO:0007669"/>
    <property type="project" value="UniProtKB-UniRule"/>
</dbReference>
<comment type="caution">
    <text evidence="10">The sequence shown here is derived from an EMBL/GenBank/DDBJ whole genome shotgun (WGS) entry which is preliminary data.</text>
</comment>
<feature type="transmembrane region" description="Helical" evidence="7">
    <location>
        <begin position="127"/>
        <end position="145"/>
    </location>
</feature>
<evidence type="ECO:0000256" key="1">
    <source>
        <dbReference type="ARBA" id="ARBA00004651"/>
    </source>
</evidence>
<feature type="region of interest" description="Disordered" evidence="8">
    <location>
        <begin position="162"/>
        <end position="205"/>
    </location>
</feature>
<dbReference type="InterPro" id="IPR055348">
    <property type="entry name" value="DctQ"/>
</dbReference>
<evidence type="ECO:0000256" key="6">
    <source>
        <dbReference type="ARBA" id="ARBA00023136"/>
    </source>
</evidence>
<evidence type="ECO:0000313" key="11">
    <source>
        <dbReference type="Proteomes" id="UP000592216"/>
    </source>
</evidence>
<name>A0A850Q6Z7_9RHOB</name>
<keyword evidence="5 7" id="KW-1133">Transmembrane helix</keyword>
<evidence type="ECO:0000256" key="7">
    <source>
        <dbReference type="RuleBase" id="RU369079"/>
    </source>
</evidence>
<dbReference type="AlphaFoldDB" id="A0A850Q6Z7"/>
<keyword evidence="7" id="KW-0997">Cell inner membrane</keyword>
<dbReference type="RefSeq" id="WP_177159084.1">
    <property type="nucleotide sequence ID" value="NZ_JABCJE010000018.1"/>
</dbReference>
<feature type="domain" description="Tripartite ATP-independent periplasmic transporters DctQ component" evidence="9">
    <location>
        <begin position="24"/>
        <end position="149"/>
    </location>
</feature>
<reference evidence="10 11" key="1">
    <citation type="submission" date="2020-04" db="EMBL/GenBank/DDBJ databases">
        <title>Donghicola sp., a member of the Rhodobacteraceae family isolated from mangrove forest in Thailand.</title>
        <authorList>
            <person name="Charoenyingcharoen P."/>
            <person name="Yukphan P."/>
        </authorList>
    </citation>
    <scope>NUCLEOTIDE SEQUENCE [LARGE SCALE GENOMIC DNA]</scope>
    <source>
        <strain evidence="10 11">B5-SW-15</strain>
    </source>
</reference>
<comment type="similarity">
    <text evidence="7">Belongs to the TRAP transporter small permease family.</text>
</comment>
<keyword evidence="2 7" id="KW-0813">Transport</keyword>
<dbReference type="Proteomes" id="UP000592216">
    <property type="component" value="Unassembled WGS sequence"/>
</dbReference>
<accession>A0A850Q6Z7</accession>
<comment type="function">
    <text evidence="7">Part of the tripartite ATP-independent periplasmic (TRAP) transport system.</text>
</comment>
<comment type="subunit">
    <text evidence="7">The complex comprises the extracytoplasmic solute receptor protein and the two transmembrane proteins.</text>
</comment>
<evidence type="ECO:0000259" key="9">
    <source>
        <dbReference type="Pfam" id="PF04290"/>
    </source>
</evidence>
<evidence type="ECO:0000256" key="8">
    <source>
        <dbReference type="SAM" id="MobiDB-lite"/>
    </source>
</evidence>
<evidence type="ECO:0000256" key="5">
    <source>
        <dbReference type="ARBA" id="ARBA00022989"/>
    </source>
</evidence>
<sequence length="205" mass="23007">MIKTIDLWLGRFCLAVAGLSISAMALVAFVDSIGRKFDMPLYGGSEYVIFALLTFFFSALPLVVRDNSHIRVGLFADLYKARLSRIEALFTGTLEVLALCAFTYMIFDQANRLERFGTLSVYFELPMAPLVYMASLFCLIAIWFASHNVWLMHSDATLRPHAIPDDSEDEPGHQEGIRKILRDTGDYPEDETPNMRPQGAVKEAG</sequence>
<evidence type="ECO:0000256" key="3">
    <source>
        <dbReference type="ARBA" id="ARBA00022475"/>
    </source>
</evidence>
<evidence type="ECO:0000313" key="10">
    <source>
        <dbReference type="EMBL" id="NVO25557.1"/>
    </source>
</evidence>
<keyword evidence="6 7" id="KW-0472">Membrane</keyword>
<feature type="transmembrane region" description="Helical" evidence="7">
    <location>
        <begin position="47"/>
        <end position="65"/>
    </location>
</feature>